<dbReference type="Proteomes" id="UP000218418">
    <property type="component" value="Chromosome"/>
</dbReference>
<dbReference type="SUPFAM" id="SSF53448">
    <property type="entry name" value="Nucleotide-diphospho-sugar transferases"/>
    <property type="match status" value="1"/>
</dbReference>
<dbReference type="OrthoDB" id="452659at2"/>
<feature type="domain" description="Glycosyltransferase 2-like" evidence="1">
    <location>
        <begin position="7"/>
        <end position="184"/>
    </location>
</feature>
<protein>
    <submittedName>
        <fullName evidence="2">Family 2 glycosyl transferase</fullName>
    </submittedName>
</protein>
<dbReference type="PANTHER" id="PTHR43179">
    <property type="entry name" value="RHAMNOSYLTRANSFERASE WBBL"/>
    <property type="match status" value="1"/>
</dbReference>
<dbReference type="EMBL" id="AP018227">
    <property type="protein sequence ID" value="BAY86953.1"/>
    <property type="molecule type" value="Genomic_DNA"/>
</dbReference>
<reference evidence="2 3" key="1">
    <citation type="submission" date="2017-06" db="EMBL/GenBank/DDBJ databases">
        <title>Genome sequencing of cyanobaciteial culture collection at National Institute for Environmental Studies (NIES).</title>
        <authorList>
            <person name="Hirose Y."/>
            <person name="Shimura Y."/>
            <person name="Fujisawa T."/>
            <person name="Nakamura Y."/>
            <person name="Kawachi M."/>
        </authorList>
    </citation>
    <scope>NUCLEOTIDE SEQUENCE [LARGE SCALE GENOMIC DNA]</scope>
    <source>
        <strain evidence="2 3">NIES-267</strain>
    </source>
</reference>
<evidence type="ECO:0000313" key="2">
    <source>
        <dbReference type="EMBL" id="BAY86953.1"/>
    </source>
</evidence>
<proteinExistence type="predicted"/>
<evidence type="ECO:0000313" key="3">
    <source>
        <dbReference type="Proteomes" id="UP000218418"/>
    </source>
</evidence>
<dbReference type="Pfam" id="PF00535">
    <property type="entry name" value="Glycos_transf_2"/>
    <property type="match status" value="1"/>
</dbReference>
<gene>
    <name evidence="2" type="ORF">NIES267_64640</name>
</gene>
<dbReference type="InterPro" id="IPR029044">
    <property type="entry name" value="Nucleotide-diphossugar_trans"/>
</dbReference>
<name>A0A1Z4M0D6_9CYAN</name>
<keyword evidence="3" id="KW-1185">Reference proteome</keyword>
<dbReference type="Gene3D" id="3.90.550.10">
    <property type="entry name" value="Spore Coat Polysaccharide Biosynthesis Protein SpsA, Chain A"/>
    <property type="match status" value="1"/>
</dbReference>
<dbReference type="InterPro" id="IPR001173">
    <property type="entry name" value="Glyco_trans_2-like"/>
</dbReference>
<dbReference type="AlphaFoldDB" id="A0A1Z4M0D6"/>
<accession>A0A1Z4M0D6</accession>
<sequence length="308" mass="35792">MLHPKVTIIVVPHQCFDHTQKSLESIYKYTNIPFKLIYIDGYTPKHHQQYLEKQSQIKGFRLIRTDKYVSPNQARNIGLKHVDTEYVVFLNNDVVVTNGWLNSLINCIQETNASVVTPVCLQGEKQLIHFAGGSLEFKYKNGNLDLFDERLFINDCFDKVKPLLQRKPTQIINFNCFLARTSIFSKIGNLDENLMNCAQDIDFCLSVFTVGGNIYIEPQSIVNYFPVTELKLSDTPYYMLVWNYVWKRRSVNHFQEKWGLTKDATFTINLLEKVSQHSNLPFQSLKEFIKPLLANENAFINNTSFKRS</sequence>
<organism evidence="2 3">
    <name type="scientific">Calothrix parasitica NIES-267</name>
    <dbReference type="NCBI Taxonomy" id="1973488"/>
    <lineage>
        <taxon>Bacteria</taxon>
        <taxon>Bacillati</taxon>
        <taxon>Cyanobacteriota</taxon>
        <taxon>Cyanophyceae</taxon>
        <taxon>Nostocales</taxon>
        <taxon>Calotrichaceae</taxon>
        <taxon>Calothrix</taxon>
    </lineage>
</organism>
<dbReference type="GO" id="GO:0016740">
    <property type="term" value="F:transferase activity"/>
    <property type="evidence" value="ECO:0007669"/>
    <property type="project" value="UniProtKB-KW"/>
</dbReference>
<dbReference type="PANTHER" id="PTHR43179:SF7">
    <property type="entry name" value="RHAMNOSYLTRANSFERASE WBBL"/>
    <property type="match status" value="1"/>
</dbReference>
<evidence type="ECO:0000259" key="1">
    <source>
        <dbReference type="Pfam" id="PF00535"/>
    </source>
</evidence>
<keyword evidence="2" id="KW-0808">Transferase</keyword>